<keyword evidence="10" id="KW-1185">Reference proteome</keyword>
<keyword evidence="4" id="KW-0256">Endoplasmic reticulum</keyword>
<evidence type="ECO:0000256" key="3">
    <source>
        <dbReference type="ARBA" id="ARBA00022801"/>
    </source>
</evidence>
<dbReference type="InterPro" id="IPR019388">
    <property type="entry name" value="FIT"/>
</dbReference>
<feature type="transmembrane region" description="Helical" evidence="8">
    <location>
        <begin position="228"/>
        <end position="255"/>
    </location>
</feature>
<dbReference type="GO" id="GO:0034389">
    <property type="term" value="P:lipid droplet organization"/>
    <property type="evidence" value="ECO:0007669"/>
    <property type="project" value="TreeGrafter"/>
</dbReference>
<dbReference type="Proteomes" id="UP000094801">
    <property type="component" value="Unassembled WGS sequence"/>
</dbReference>
<dbReference type="EMBL" id="KV453848">
    <property type="protein sequence ID" value="ODV87219.1"/>
    <property type="molecule type" value="Genomic_DNA"/>
</dbReference>
<evidence type="ECO:0000256" key="8">
    <source>
        <dbReference type="SAM" id="Phobius"/>
    </source>
</evidence>
<dbReference type="STRING" id="983967.A0A1E4T636"/>
<dbReference type="OrthoDB" id="3997648at2759"/>
<sequence>MKMEPWLEKALVKLSVSPLTTFLIHPCILLVGLSIRFISFLLLGVPPEVSKAFASSGPLNQIFAGNSFELYFAVFFLLTLFVFLNKRSSFSYDGVGTYLPLVSRDLKRITKWQIVQRQILKLVILYSWLILLIVWFFGDSVYDRVLKLTGGHCSNGDLNLTYHQCLRGGPLLVDEEKYYWIGGIKFSGHSLILSCFSICLVMEFSKVYKIYRVNKLNSSTGNFGSGKFLSALMFLVSVLLISWTLLFVITSIYFHTITEKIVGLGCGLIVPYILYFRFDYMFDVLN</sequence>
<keyword evidence="5 8" id="KW-1133">Transmembrane helix</keyword>
<evidence type="ECO:0000256" key="1">
    <source>
        <dbReference type="ARBA" id="ARBA00004477"/>
    </source>
</evidence>
<evidence type="ECO:0000256" key="6">
    <source>
        <dbReference type="ARBA" id="ARBA00023098"/>
    </source>
</evidence>
<feature type="transmembrane region" description="Helical" evidence="8">
    <location>
        <begin position="261"/>
        <end position="278"/>
    </location>
</feature>
<evidence type="ECO:0000313" key="10">
    <source>
        <dbReference type="Proteomes" id="UP000094801"/>
    </source>
</evidence>
<keyword evidence="3" id="KW-0378">Hydrolase</keyword>
<evidence type="ECO:0000256" key="5">
    <source>
        <dbReference type="ARBA" id="ARBA00022989"/>
    </source>
</evidence>
<dbReference type="AlphaFoldDB" id="A0A1E4T636"/>
<reference evidence="10" key="1">
    <citation type="submission" date="2016-04" db="EMBL/GenBank/DDBJ databases">
        <title>Comparative genomics of biotechnologically important yeasts.</title>
        <authorList>
            <consortium name="DOE Joint Genome Institute"/>
            <person name="Riley R."/>
            <person name="Haridas S."/>
            <person name="Wolfe K.H."/>
            <person name="Lopes M.R."/>
            <person name="Hittinger C.T."/>
            <person name="Goker M."/>
            <person name="Salamov A."/>
            <person name="Wisecaver J."/>
            <person name="Long T.M."/>
            <person name="Aerts A.L."/>
            <person name="Barry K."/>
            <person name="Choi C."/>
            <person name="Clum A."/>
            <person name="Coughlan A.Y."/>
            <person name="Deshpande S."/>
            <person name="Douglass A.P."/>
            <person name="Hanson S.J."/>
            <person name="Klenk H.-P."/>
            <person name="Labutti K."/>
            <person name="Lapidus A."/>
            <person name="Lindquist E."/>
            <person name="Lipzen A."/>
            <person name="Meier-Kolthoff J.P."/>
            <person name="Ohm R.A."/>
            <person name="Otillar R.P."/>
            <person name="Pangilinan J."/>
            <person name="Peng Y."/>
            <person name="Rokas A."/>
            <person name="Rosa C.A."/>
            <person name="Scheuner C."/>
            <person name="Sibirny A.A."/>
            <person name="Slot J.C."/>
            <person name="Stielow J.B."/>
            <person name="Sun H."/>
            <person name="Kurtzman C.P."/>
            <person name="Blackwell M."/>
            <person name="Grigoriev I.V."/>
            <person name="Jeffries T.W."/>
        </authorList>
    </citation>
    <scope>NUCLEOTIDE SEQUENCE [LARGE SCALE GENOMIC DNA]</scope>
    <source>
        <strain evidence="10">NRRL YB-2248</strain>
    </source>
</reference>
<proteinExistence type="predicted"/>
<feature type="transmembrane region" description="Helical" evidence="8">
    <location>
        <begin position="119"/>
        <end position="138"/>
    </location>
</feature>
<name>A0A1E4T636_9ASCO</name>
<dbReference type="PANTHER" id="PTHR23129">
    <property type="entry name" value="ACYL-COENZYME A DIPHOSPHATASE FITM2"/>
    <property type="match status" value="1"/>
</dbReference>
<feature type="transmembrane region" description="Helical" evidence="8">
    <location>
        <begin position="21"/>
        <end position="43"/>
    </location>
</feature>
<evidence type="ECO:0000313" key="9">
    <source>
        <dbReference type="EMBL" id="ODV87219.1"/>
    </source>
</evidence>
<evidence type="ECO:0000256" key="4">
    <source>
        <dbReference type="ARBA" id="ARBA00022824"/>
    </source>
</evidence>
<gene>
    <name evidence="9" type="ORF">CANARDRAFT_174300</name>
</gene>
<dbReference type="GO" id="GO:0019915">
    <property type="term" value="P:lipid storage"/>
    <property type="evidence" value="ECO:0007669"/>
    <property type="project" value="InterPro"/>
</dbReference>
<dbReference type="Pfam" id="PF10261">
    <property type="entry name" value="FIT"/>
    <property type="match status" value="1"/>
</dbReference>
<dbReference type="GO" id="GO:0005789">
    <property type="term" value="C:endoplasmic reticulum membrane"/>
    <property type="evidence" value="ECO:0007669"/>
    <property type="project" value="UniProtKB-SubCell"/>
</dbReference>
<dbReference type="GO" id="GO:0008654">
    <property type="term" value="P:phospholipid biosynthetic process"/>
    <property type="evidence" value="ECO:0007669"/>
    <property type="project" value="TreeGrafter"/>
</dbReference>
<feature type="transmembrane region" description="Helical" evidence="8">
    <location>
        <begin position="63"/>
        <end position="84"/>
    </location>
</feature>
<organism evidence="9 10">
    <name type="scientific">[Candida] arabinofermentans NRRL YB-2248</name>
    <dbReference type="NCBI Taxonomy" id="983967"/>
    <lineage>
        <taxon>Eukaryota</taxon>
        <taxon>Fungi</taxon>
        <taxon>Dikarya</taxon>
        <taxon>Ascomycota</taxon>
        <taxon>Saccharomycotina</taxon>
        <taxon>Pichiomycetes</taxon>
        <taxon>Pichiales</taxon>
        <taxon>Pichiaceae</taxon>
        <taxon>Ogataea</taxon>
        <taxon>Ogataea/Candida clade</taxon>
    </lineage>
</organism>
<feature type="transmembrane region" description="Helical" evidence="8">
    <location>
        <begin position="186"/>
        <end position="208"/>
    </location>
</feature>
<dbReference type="GO" id="GO:0010945">
    <property type="term" value="F:coenzyme A diphosphatase activity"/>
    <property type="evidence" value="ECO:0007669"/>
    <property type="project" value="InterPro"/>
</dbReference>
<evidence type="ECO:0000256" key="2">
    <source>
        <dbReference type="ARBA" id="ARBA00022692"/>
    </source>
</evidence>
<keyword evidence="6" id="KW-0443">Lipid metabolism</keyword>
<keyword evidence="7 8" id="KW-0472">Membrane</keyword>
<evidence type="ECO:0000256" key="7">
    <source>
        <dbReference type="ARBA" id="ARBA00023136"/>
    </source>
</evidence>
<accession>A0A1E4T636</accession>
<keyword evidence="2 8" id="KW-0812">Transmembrane</keyword>
<comment type="subcellular location">
    <subcellularLocation>
        <location evidence="1">Endoplasmic reticulum membrane</location>
        <topology evidence="1">Multi-pass membrane protein</topology>
    </subcellularLocation>
</comment>
<dbReference type="PANTHER" id="PTHR23129:SF0">
    <property type="entry name" value="ACYL-COENZYME A DIPHOSPHATASE FITM2"/>
    <property type="match status" value="1"/>
</dbReference>
<protein>
    <submittedName>
        <fullName evidence="9">Uncharacterized protein</fullName>
    </submittedName>
</protein>